<evidence type="ECO:0000256" key="2">
    <source>
        <dbReference type="ARBA" id="ARBA00007452"/>
    </source>
</evidence>
<feature type="domain" description="DNA replication/recombination mediator RecO N-terminal" evidence="9">
    <location>
        <begin position="7"/>
        <end position="76"/>
    </location>
</feature>
<dbReference type="AlphaFoldDB" id="A0A0P9CFD1"/>
<evidence type="ECO:0000256" key="1">
    <source>
        <dbReference type="ARBA" id="ARBA00003065"/>
    </source>
</evidence>
<evidence type="ECO:0000256" key="6">
    <source>
        <dbReference type="ARBA" id="ARBA00023204"/>
    </source>
</evidence>
<dbReference type="PANTHER" id="PTHR33991">
    <property type="entry name" value="DNA REPAIR PROTEIN RECO"/>
    <property type="match status" value="1"/>
</dbReference>
<keyword evidence="4 8" id="KW-0227">DNA damage</keyword>
<comment type="function">
    <text evidence="1 8">Involved in DNA repair and RecF pathway recombination.</text>
</comment>
<dbReference type="SUPFAM" id="SSF57863">
    <property type="entry name" value="ArfGap/RecO-like zinc finger"/>
    <property type="match status" value="1"/>
</dbReference>
<keyword evidence="11" id="KW-1185">Reference proteome</keyword>
<name>A0A0P9CFD1_9GAMM</name>
<protein>
    <recommendedName>
        <fullName evidence="3 8">DNA repair protein RecO</fullName>
    </recommendedName>
    <alternativeName>
        <fullName evidence="7 8">Recombination protein O</fullName>
    </alternativeName>
</protein>
<evidence type="ECO:0000259" key="9">
    <source>
        <dbReference type="Pfam" id="PF11967"/>
    </source>
</evidence>
<evidence type="ECO:0000256" key="8">
    <source>
        <dbReference type="HAMAP-Rule" id="MF_00201"/>
    </source>
</evidence>
<dbReference type="Pfam" id="PF02565">
    <property type="entry name" value="RecO_C"/>
    <property type="match status" value="1"/>
</dbReference>
<organism evidence="10 11">
    <name type="scientific">Thiohalorhabdus denitrificans</name>
    <dbReference type="NCBI Taxonomy" id="381306"/>
    <lineage>
        <taxon>Bacteria</taxon>
        <taxon>Pseudomonadati</taxon>
        <taxon>Pseudomonadota</taxon>
        <taxon>Gammaproteobacteria</taxon>
        <taxon>Thiohalorhabdales</taxon>
        <taxon>Thiohalorhabdaceae</taxon>
        <taxon>Thiohalorhabdus</taxon>
    </lineage>
</organism>
<reference evidence="11" key="1">
    <citation type="submission" date="2016-10" db="EMBL/GenBank/DDBJ databases">
        <authorList>
            <person name="Varghese N."/>
        </authorList>
    </citation>
    <scope>NUCLEOTIDE SEQUENCE [LARGE SCALE GENOMIC DNA]</scope>
    <source>
        <strain evidence="11">HL 19</strain>
    </source>
</reference>
<proteinExistence type="inferred from homology"/>
<evidence type="ECO:0000256" key="5">
    <source>
        <dbReference type="ARBA" id="ARBA00023172"/>
    </source>
</evidence>
<evidence type="ECO:0000256" key="4">
    <source>
        <dbReference type="ARBA" id="ARBA00022763"/>
    </source>
</evidence>
<dbReference type="GO" id="GO:0043590">
    <property type="term" value="C:bacterial nucleoid"/>
    <property type="evidence" value="ECO:0007669"/>
    <property type="project" value="TreeGrafter"/>
</dbReference>
<dbReference type="GO" id="GO:0006310">
    <property type="term" value="P:DNA recombination"/>
    <property type="evidence" value="ECO:0007669"/>
    <property type="project" value="UniProtKB-UniRule"/>
</dbReference>
<dbReference type="STRING" id="381306.AN478_01010"/>
<accession>A0A0P9CFD1</accession>
<evidence type="ECO:0000256" key="7">
    <source>
        <dbReference type="ARBA" id="ARBA00033409"/>
    </source>
</evidence>
<sequence>MTASAPQNAYVLHRRPYRETSLLVELFSERDGRVGVVARGGRKPRKGGPVLEPFRPLEVAWTGRGELRNLAGAEAAGPAAALRGEALYLGLYLNELLVRLCPRFDPYPRVFGVYEHALAALAGGERDVPLRRLERCLVEDLGVAPDWERCAGCGAPVEAAERYAWEAERGLLCGSCSPAESAFPGRAVRFLAGAEGDPAPEDRRRARDLMRAVLGPYLGPRPLESRALLQSLRRKGGRS</sequence>
<dbReference type="EMBL" id="FMUN01000007">
    <property type="protein sequence ID" value="SCY55468.1"/>
    <property type="molecule type" value="Genomic_DNA"/>
</dbReference>
<dbReference type="InterPro" id="IPR037278">
    <property type="entry name" value="ARFGAP/RecO"/>
</dbReference>
<dbReference type="Gene3D" id="2.40.50.140">
    <property type="entry name" value="Nucleic acid-binding proteins"/>
    <property type="match status" value="1"/>
</dbReference>
<dbReference type="InterPro" id="IPR012340">
    <property type="entry name" value="NA-bd_OB-fold"/>
</dbReference>
<dbReference type="NCBIfam" id="TIGR00613">
    <property type="entry name" value="reco"/>
    <property type="match status" value="1"/>
</dbReference>
<evidence type="ECO:0000313" key="11">
    <source>
        <dbReference type="Proteomes" id="UP000183104"/>
    </source>
</evidence>
<dbReference type="SUPFAM" id="SSF50249">
    <property type="entry name" value="Nucleic acid-binding proteins"/>
    <property type="match status" value="1"/>
</dbReference>
<keyword evidence="5 8" id="KW-0233">DNA recombination</keyword>
<dbReference type="HAMAP" id="MF_00201">
    <property type="entry name" value="RecO"/>
    <property type="match status" value="1"/>
</dbReference>
<dbReference type="GO" id="GO:0006302">
    <property type="term" value="P:double-strand break repair"/>
    <property type="evidence" value="ECO:0007669"/>
    <property type="project" value="TreeGrafter"/>
</dbReference>
<comment type="similarity">
    <text evidence="2 8">Belongs to the RecO family.</text>
</comment>
<dbReference type="InterPro" id="IPR022572">
    <property type="entry name" value="DNA_rep/recomb_RecO_N"/>
</dbReference>
<gene>
    <name evidence="8" type="primary">recO</name>
    <name evidence="10" type="ORF">SAMN05661077_2467</name>
</gene>
<dbReference type="InterPro" id="IPR003717">
    <property type="entry name" value="RecO"/>
</dbReference>
<evidence type="ECO:0000256" key="3">
    <source>
        <dbReference type="ARBA" id="ARBA00021310"/>
    </source>
</evidence>
<dbReference type="Pfam" id="PF11967">
    <property type="entry name" value="RecO_N"/>
    <property type="match status" value="1"/>
</dbReference>
<evidence type="ECO:0000313" key="10">
    <source>
        <dbReference type="EMBL" id="SCY55468.1"/>
    </source>
</evidence>
<dbReference type="RefSeq" id="WP_054964759.1">
    <property type="nucleotide sequence ID" value="NZ_FMUN01000007.1"/>
</dbReference>
<dbReference type="Proteomes" id="UP000183104">
    <property type="component" value="Unassembled WGS sequence"/>
</dbReference>
<dbReference type="Gene3D" id="1.20.1440.120">
    <property type="entry name" value="Recombination protein O, C-terminal domain"/>
    <property type="match status" value="1"/>
</dbReference>
<keyword evidence="6 8" id="KW-0234">DNA repair</keyword>
<dbReference type="PANTHER" id="PTHR33991:SF1">
    <property type="entry name" value="DNA REPAIR PROTEIN RECO"/>
    <property type="match status" value="1"/>
</dbReference>
<dbReference type="InterPro" id="IPR042242">
    <property type="entry name" value="RecO_C"/>
</dbReference>
<dbReference type="PATRIC" id="fig|381306.5.peg.2554"/>
<dbReference type="OrthoDB" id="9804792at2"/>